<keyword evidence="9" id="KW-1185">Reference proteome</keyword>
<feature type="transmembrane region" description="Helical" evidence="5">
    <location>
        <begin position="407"/>
        <end position="429"/>
    </location>
</feature>
<dbReference type="GO" id="GO:0046983">
    <property type="term" value="F:protein dimerization activity"/>
    <property type="evidence" value="ECO:0007669"/>
    <property type="project" value="InterPro"/>
</dbReference>
<dbReference type="Pfam" id="PF02518">
    <property type="entry name" value="HATPase_c"/>
    <property type="match status" value="1"/>
</dbReference>
<organism evidence="8 9">
    <name type="scientific">Chitinophaga parva</name>
    <dbReference type="NCBI Taxonomy" id="2169414"/>
    <lineage>
        <taxon>Bacteria</taxon>
        <taxon>Pseudomonadati</taxon>
        <taxon>Bacteroidota</taxon>
        <taxon>Chitinophagia</taxon>
        <taxon>Chitinophagales</taxon>
        <taxon>Chitinophagaceae</taxon>
        <taxon>Chitinophaga</taxon>
    </lineage>
</organism>
<dbReference type="InterPro" id="IPR011990">
    <property type="entry name" value="TPR-like_helical_dom_sf"/>
</dbReference>
<evidence type="ECO:0000256" key="3">
    <source>
        <dbReference type="ARBA" id="ARBA00023012"/>
    </source>
</evidence>
<dbReference type="EMBL" id="QCYK01000003">
    <property type="protein sequence ID" value="PUZ22776.1"/>
    <property type="molecule type" value="Genomic_DNA"/>
</dbReference>
<dbReference type="Proteomes" id="UP000244450">
    <property type="component" value="Unassembled WGS sequence"/>
</dbReference>
<proteinExistence type="predicted"/>
<reference evidence="8 9" key="1">
    <citation type="submission" date="2018-04" db="EMBL/GenBank/DDBJ databases">
        <title>Chitinophaga fuyangensis sp. nov., isolated from soil in a chemical factory.</title>
        <authorList>
            <person name="Chen K."/>
        </authorList>
    </citation>
    <scope>NUCLEOTIDE SEQUENCE [LARGE SCALE GENOMIC DNA]</scope>
    <source>
        <strain evidence="8 9">LY-1</strain>
    </source>
</reference>
<evidence type="ECO:0000259" key="7">
    <source>
        <dbReference type="PROSITE" id="PS50109"/>
    </source>
</evidence>
<keyword evidence="4" id="KW-0175">Coiled coil</keyword>
<dbReference type="InterPro" id="IPR011712">
    <property type="entry name" value="Sig_transdc_His_kin_sub3_dim/P"/>
</dbReference>
<dbReference type="Gene3D" id="3.30.565.10">
    <property type="entry name" value="Histidine kinase-like ATPase, C-terminal domain"/>
    <property type="match status" value="1"/>
</dbReference>
<keyword evidence="2" id="KW-0418">Kinase</keyword>
<sequence length="643" mass="71841">MTRFSSMLLLLLGIRWCAMAQLSLPLDERAYTDSLDNILHHAPSDSTRARVCFQLAEYWRGKDTVKARSFLDQGARLAQRFPLPHALHAFYEGQFYFNTDAPKAADAFFRSQQQLAAFPTKEATRFRAMAWFNYGIMQRGAKGDDFVIDTWLTHAIPLAEQGGDEDKLALYYTQLGTLLMYNARFDKAQVYIDKGLTILEKHPGSPNLLFAYFAATSNAIYSKHIAAAKGYLDKAKALLAPYPESANYPNYYYNESLYYTAVNEFGKAMGSLDKGIAMARKLQQPQVLQMLVFRKYNILQESKAYGPARQLLLDILKEGTLTKEVNNRKTIYQQLASINASMGDMKQAYDWQVKYATLSDSLQEAKLQAHIQELEIKYNNAEKEKKIAQLEVVNAKAALAARKNKQLAGLFGMAAVLALVVALFATWFYRKNKQLAAAQLKTQVAQALLQGEENERARVARDLHDGLGGLLAGIKLHLSAVARPELHKVIDQLDHSSAELRRIAHNMMPEALLSYGLVAALQQLCASLETPALQVSFQPFGIQDNLPRMTQVTIYRIVQEALSNALRHAQASSVVVQCSQEGSTFFITVEDNGRGFDKHSISKEKGIGLSNIERRVLFLNGKMDIDAAVNEGTTINIELNVAG</sequence>
<dbReference type="Gene3D" id="1.20.5.1930">
    <property type="match status" value="1"/>
</dbReference>
<dbReference type="SUPFAM" id="SSF48452">
    <property type="entry name" value="TPR-like"/>
    <property type="match status" value="1"/>
</dbReference>
<dbReference type="Gene3D" id="1.25.40.10">
    <property type="entry name" value="Tetratricopeptide repeat domain"/>
    <property type="match status" value="1"/>
</dbReference>
<evidence type="ECO:0000313" key="9">
    <source>
        <dbReference type="Proteomes" id="UP000244450"/>
    </source>
</evidence>
<evidence type="ECO:0000256" key="2">
    <source>
        <dbReference type="ARBA" id="ARBA00022777"/>
    </source>
</evidence>
<feature type="coiled-coil region" evidence="4">
    <location>
        <begin position="364"/>
        <end position="398"/>
    </location>
</feature>
<evidence type="ECO:0000256" key="4">
    <source>
        <dbReference type="SAM" id="Coils"/>
    </source>
</evidence>
<gene>
    <name evidence="8" type="ORF">DCC81_20325</name>
</gene>
<comment type="caution">
    <text evidence="8">The sequence shown here is derived from an EMBL/GenBank/DDBJ whole genome shotgun (WGS) entry which is preliminary data.</text>
</comment>
<evidence type="ECO:0000256" key="1">
    <source>
        <dbReference type="ARBA" id="ARBA00022679"/>
    </source>
</evidence>
<dbReference type="InterPro" id="IPR050482">
    <property type="entry name" value="Sensor_HK_TwoCompSys"/>
</dbReference>
<feature type="domain" description="Histidine kinase" evidence="7">
    <location>
        <begin position="458"/>
        <end position="643"/>
    </location>
</feature>
<dbReference type="SMART" id="SM00387">
    <property type="entry name" value="HATPase_c"/>
    <property type="match status" value="1"/>
</dbReference>
<feature type="signal peptide" evidence="6">
    <location>
        <begin position="1"/>
        <end position="20"/>
    </location>
</feature>
<evidence type="ECO:0000256" key="5">
    <source>
        <dbReference type="SAM" id="Phobius"/>
    </source>
</evidence>
<evidence type="ECO:0000313" key="8">
    <source>
        <dbReference type="EMBL" id="PUZ22776.1"/>
    </source>
</evidence>
<name>A0A2T7BCE9_9BACT</name>
<dbReference type="PROSITE" id="PS50109">
    <property type="entry name" value="HIS_KIN"/>
    <property type="match status" value="1"/>
</dbReference>
<dbReference type="SUPFAM" id="SSF55874">
    <property type="entry name" value="ATPase domain of HSP90 chaperone/DNA topoisomerase II/histidine kinase"/>
    <property type="match status" value="1"/>
</dbReference>
<dbReference type="AlphaFoldDB" id="A0A2T7BCE9"/>
<dbReference type="InterPro" id="IPR005467">
    <property type="entry name" value="His_kinase_dom"/>
</dbReference>
<dbReference type="InterPro" id="IPR036890">
    <property type="entry name" value="HATPase_C_sf"/>
</dbReference>
<keyword evidence="6" id="KW-0732">Signal</keyword>
<keyword evidence="1" id="KW-0808">Transferase</keyword>
<evidence type="ECO:0000256" key="6">
    <source>
        <dbReference type="SAM" id="SignalP"/>
    </source>
</evidence>
<dbReference type="OrthoDB" id="617348at2"/>
<keyword evidence="3" id="KW-0902">Two-component regulatory system</keyword>
<accession>A0A2T7BCE9</accession>
<keyword evidence="5" id="KW-1133">Transmembrane helix</keyword>
<dbReference type="GO" id="GO:0016020">
    <property type="term" value="C:membrane"/>
    <property type="evidence" value="ECO:0007669"/>
    <property type="project" value="InterPro"/>
</dbReference>
<protein>
    <recommendedName>
        <fullName evidence="7">Histidine kinase domain-containing protein</fullName>
    </recommendedName>
</protein>
<dbReference type="CDD" id="cd16917">
    <property type="entry name" value="HATPase_UhpB-NarQ-NarX-like"/>
    <property type="match status" value="1"/>
</dbReference>
<feature type="chain" id="PRO_5015413134" description="Histidine kinase domain-containing protein" evidence="6">
    <location>
        <begin position="21"/>
        <end position="643"/>
    </location>
</feature>
<dbReference type="GO" id="GO:0000155">
    <property type="term" value="F:phosphorelay sensor kinase activity"/>
    <property type="evidence" value="ECO:0007669"/>
    <property type="project" value="InterPro"/>
</dbReference>
<keyword evidence="5" id="KW-0472">Membrane</keyword>
<keyword evidence="5" id="KW-0812">Transmembrane</keyword>
<dbReference type="InterPro" id="IPR003594">
    <property type="entry name" value="HATPase_dom"/>
</dbReference>
<dbReference type="Pfam" id="PF07730">
    <property type="entry name" value="HisKA_3"/>
    <property type="match status" value="1"/>
</dbReference>
<dbReference type="PANTHER" id="PTHR24421">
    <property type="entry name" value="NITRATE/NITRITE SENSOR PROTEIN NARX-RELATED"/>
    <property type="match status" value="1"/>
</dbReference>